<protein>
    <submittedName>
        <fullName evidence="2">Uncharacterized protein</fullName>
    </submittedName>
</protein>
<organism evidence="1 2">
    <name type="scientific">Panagrolaimus davidi</name>
    <dbReference type="NCBI Taxonomy" id="227884"/>
    <lineage>
        <taxon>Eukaryota</taxon>
        <taxon>Metazoa</taxon>
        <taxon>Ecdysozoa</taxon>
        <taxon>Nematoda</taxon>
        <taxon>Chromadorea</taxon>
        <taxon>Rhabditida</taxon>
        <taxon>Tylenchina</taxon>
        <taxon>Panagrolaimomorpha</taxon>
        <taxon>Panagrolaimoidea</taxon>
        <taxon>Panagrolaimidae</taxon>
        <taxon>Panagrolaimus</taxon>
    </lineage>
</organism>
<name>A0A914QS49_9BILA</name>
<dbReference type="Proteomes" id="UP000887578">
    <property type="component" value="Unplaced"/>
</dbReference>
<sequence>MNKKLFVVNSFWLPTECFEEFGSRASKVNHDMDDMIVTTKLFTSLFSEVYINMNKLKFDTIKYLSFFNCGNLTLHDISVITKHCNLISVRLIYVKIYRNSSVDAPPATIEDVVTGFGDVKIFHLK</sequence>
<dbReference type="WBParaSite" id="PDA_v2.g6746.t1">
    <property type="protein sequence ID" value="PDA_v2.g6746.t1"/>
    <property type="gene ID" value="PDA_v2.g6746"/>
</dbReference>
<evidence type="ECO:0000313" key="2">
    <source>
        <dbReference type="WBParaSite" id="PDA_v2.g6746.t1"/>
    </source>
</evidence>
<dbReference type="AlphaFoldDB" id="A0A914QS49"/>
<keyword evidence="1" id="KW-1185">Reference proteome</keyword>
<accession>A0A914QS49</accession>
<reference evidence="2" key="1">
    <citation type="submission" date="2022-11" db="UniProtKB">
        <authorList>
            <consortium name="WormBaseParasite"/>
        </authorList>
    </citation>
    <scope>IDENTIFICATION</scope>
</reference>
<evidence type="ECO:0000313" key="1">
    <source>
        <dbReference type="Proteomes" id="UP000887578"/>
    </source>
</evidence>
<proteinExistence type="predicted"/>